<evidence type="ECO:0000313" key="5">
    <source>
        <dbReference type="Proteomes" id="UP000663852"/>
    </source>
</evidence>
<dbReference type="PANTHER" id="PTHR46885:SF1">
    <property type="entry name" value="PROTEIN ANKUB1"/>
    <property type="match status" value="1"/>
</dbReference>
<keyword evidence="4" id="KW-1185">Reference proteome</keyword>
<sequence length="756" mass="86207">MILIDIDENVHVEEILELAKRRFGLKVHGSGPSETSVVLTYNGFDLKPQWCVSDLSIPSGAIIHCIYREVKAPELYVYCGFDQHILKIYDPSITLETKIGTIRRIISQKIGLPLSTFCLETYTGTQRLYDDMTLMNYDIKIHDHVYLKVWQGLDKFIAACVKNLVERVSPDELTRHYQAQVALYIASFRGYLELAAYALRQGARSDRPVGEPPSRQWLANTAVEQFPETRRCPIHIAVERGHMSLVNCFVQNSILCTQTRDPVTGNLPYRMALSFLSRTKDKEQKRSFTSIYFFLYNKQYYLRIPLNADGEYISNLLTSKNNTNAVHRLPAHPVYTSLPLYCRIISWCERAREKTWKRFGGQFSTPQTKRVYPEAGLLGYKVLIDGYNNTFEVPPEQLELPHSRNASQPDISTGFSEEDREKILRTRKFMQSFHSDDRRRFKQIIASHHIGQSSIPLSSDIILNNRKKSAMIPHPPSNLKTPRSIVERNHPTIPTLLPSSSMTNPSSNEDKSKKSTHTPQPTSRTSFQEQKDKHVLPMITSSMSNQSPTISALSIYSDTIHNKDGSQSVMSSADAYIYSSSRLAHDIEERNAAKRRELFTQIEQSVKEVEQKQPPSQIRELIAYSANDLANSLSNQRGSMIDIDSCLALPDHPVNYGTSSIKSRHDLKVRQAAFKSYERYASASTRSTAINCIQEANHFKRKPWTKQVDISKEMVKHKVNRRFARANGMNRNSAVYSVTDSTRTISPRKSNAVEVN</sequence>
<feature type="region of interest" description="Disordered" evidence="1">
    <location>
        <begin position="491"/>
        <end position="532"/>
    </location>
</feature>
<dbReference type="InterPro" id="IPR042788">
    <property type="entry name" value="ANKUB1"/>
</dbReference>
<accession>A0A814JYZ3</accession>
<dbReference type="Proteomes" id="UP000663852">
    <property type="component" value="Unassembled WGS sequence"/>
</dbReference>
<name>A0A814JYZ3_ADIRI</name>
<gene>
    <name evidence="2" type="ORF">EDS130_LOCUS17078</name>
    <name evidence="3" type="ORF">XAT740_LOCUS31720</name>
</gene>
<dbReference type="PANTHER" id="PTHR46885">
    <property type="entry name" value="PROTEIN ANKUB1"/>
    <property type="match status" value="1"/>
</dbReference>
<feature type="compositionally biased region" description="Polar residues" evidence="1">
    <location>
        <begin position="517"/>
        <end position="528"/>
    </location>
</feature>
<organism evidence="2 5">
    <name type="scientific">Adineta ricciae</name>
    <name type="common">Rotifer</name>
    <dbReference type="NCBI Taxonomy" id="249248"/>
    <lineage>
        <taxon>Eukaryota</taxon>
        <taxon>Metazoa</taxon>
        <taxon>Spiralia</taxon>
        <taxon>Gnathifera</taxon>
        <taxon>Rotifera</taxon>
        <taxon>Eurotatoria</taxon>
        <taxon>Bdelloidea</taxon>
        <taxon>Adinetida</taxon>
        <taxon>Adinetidae</taxon>
        <taxon>Adineta</taxon>
    </lineage>
</organism>
<dbReference type="Proteomes" id="UP000663828">
    <property type="component" value="Unassembled WGS sequence"/>
</dbReference>
<protein>
    <submittedName>
        <fullName evidence="2">Uncharacterized protein</fullName>
    </submittedName>
</protein>
<evidence type="ECO:0000313" key="3">
    <source>
        <dbReference type="EMBL" id="CAF1355460.1"/>
    </source>
</evidence>
<dbReference type="OrthoDB" id="8856820at2759"/>
<proteinExistence type="predicted"/>
<dbReference type="SUPFAM" id="SSF54236">
    <property type="entry name" value="Ubiquitin-like"/>
    <property type="match status" value="1"/>
</dbReference>
<feature type="compositionally biased region" description="Polar residues" evidence="1">
    <location>
        <begin position="497"/>
        <end position="507"/>
    </location>
</feature>
<dbReference type="EMBL" id="CAJNOR010002907">
    <property type="protein sequence ID" value="CAF1355460.1"/>
    <property type="molecule type" value="Genomic_DNA"/>
</dbReference>
<comment type="caution">
    <text evidence="2">The sequence shown here is derived from an EMBL/GenBank/DDBJ whole genome shotgun (WGS) entry which is preliminary data.</text>
</comment>
<dbReference type="AlphaFoldDB" id="A0A814JYZ3"/>
<dbReference type="InterPro" id="IPR029071">
    <property type="entry name" value="Ubiquitin-like_domsf"/>
</dbReference>
<reference evidence="2" key="1">
    <citation type="submission" date="2021-02" db="EMBL/GenBank/DDBJ databases">
        <authorList>
            <person name="Nowell W R."/>
        </authorList>
    </citation>
    <scope>NUCLEOTIDE SEQUENCE</scope>
</reference>
<dbReference type="EMBL" id="CAJNOJ010000076">
    <property type="protein sequence ID" value="CAF1044045.1"/>
    <property type="molecule type" value="Genomic_DNA"/>
</dbReference>
<evidence type="ECO:0000313" key="4">
    <source>
        <dbReference type="Proteomes" id="UP000663828"/>
    </source>
</evidence>
<evidence type="ECO:0000256" key="1">
    <source>
        <dbReference type="SAM" id="MobiDB-lite"/>
    </source>
</evidence>
<evidence type="ECO:0000313" key="2">
    <source>
        <dbReference type="EMBL" id="CAF1044045.1"/>
    </source>
</evidence>